<reference evidence="1" key="2">
    <citation type="submission" date="2025-03" db="EMBL/GenBank/DDBJ databases">
        <authorList>
            <consortium name="ELIXIR-Norway"/>
            <consortium name="Elixir Norway"/>
        </authorList>
    </citation>
    <scope>NUCLEOTIDE SEQUENCE</scope>
</reference>
<gene>
    <name evidence="1" type="ORF">MRATA1EN22A_LOCUS22424</name>
</gene>
<proteinExistence type="predicted"/>
<evidence type="ECO:0000313" key="1">
    <source>
        <dbReference type="EMBL" id="CAN0504136.1"/>
    </source>
</evidence>
<organism evidence="1 2">
    <name type="scientific">Rangifer tarandus platyrhynchus</name>
    <name type="common">Svalbard reindeer</name>
    <dbReference type="NCBI Taxonomy" id="3082113"/>
    <lineage>
        <taxon>Eukaryota</taxon>
        <taxon>Metazoa</taxon>
        <taxon>Chordata</taxon>
        <taxon>Craniata</taxon>
        <taxon>Vertebrata</taxon>
        <taxon>Euteleostomi</taxon>
        <taxon>Mammalia</taxon>
        <taxon>Eutheria</taxon>
        <taxon>Laurasiatheria</taxon>
        <taxon>Artiodactyla</taxon>
        <taxon>Ruminantia</taxon>
        <taxon>Pecora</taxon>
        <taxon>Cervidae</taxon>
        <taxon>Odocoileinae</taxon>
        <taxon>Rangifer</taxon>
    </lineage>
</organism>
<sequence length="101" mass="10611">MLSPARPSSTAALSQRPAPRVRCLESLPLCPGFDLCAVSVHWGVQVLCALQQSRKVVTVCLQSPVLCPGAAPSPAEFSSLGVSDDNPFIRTETLDSGMSLS</sequence>
<name>A0AC59ZS69_RANTA</name>
<evidence type="ECO:0000313" key="2">
    <source>
        <dbReference type="Proteomes" id="UP001162501"/>
    </source>
</evidence>
<dbReference type="Proteomes" id="UP001162501">
    <property type="component" value="Chromosome 4"/>
</dbReference>
<dbReference type="EMBL" id="OX596088">
    <property type="protein sequence ID" value="CAN0504136.1"/>
    <property type="molecule type" value="Genomic_DNA"/>
</dbReference>
<reference evidence="1" key="1">
    <citation type="submission" date="2023-05" db="EMBL/GenBank/DDBJ databases">
        <authorList>
            <consortium name="ELIXIR-Norway"/>
        </authorList>
    </citation>
    <scope>NUCLEOTIDE SEQUENCE</scope>
</reference>
<protein>
    <submittedName>
        <fullName evidence="1">Uncharacterized protein</fullName>
    </submittedName>
</protein>
<accession>A0AC59ZS69</accession>